<keyword evidence="1" id="KW-1133">Transmembrane helix</keyword>
<evidence type="ECO:0008006" key="3">
    <source>
        <dbReference type="Google" id="ProtNLM"/>
    </source>
</evidence>
<reference evidence="2" key="1">
    <citation type="submission" date="2020-02" db="EMBL/GenBank/DDBJ databases">
        <authorList>
            <person name="Meier V. D."/>
        </authorList>
    </citation>
    <scope>NUCLEOTIDE SEQUENCE</scope>
    <source>
        <strain evidence="2">AVDCRST_MAG68</strain>
    </source>
</reference>
<dbReference type="AlphaFoldDB" id="A0A6J4MUH1"/>
<protein>
    <recommendedName>
        <fullName evidence="3">ATP synthase protein I2</fullName>
    </recommendedName>
</protein>
<name>A0A6J4MUH1_9BACT</name>
<dbReference type="EMBL" id="CADCTW010000236">
    <property type="protein sequence ID" value="CAA9369189.1"/>
    <property type="molecule type" value="Genomic_DNA"/>
</dbReference>
<proteinExistence type="predicted"/>
<feature type="transmembrane region" description="Helical" evidence="1">
    <location>
        <begin position="36"/>
        <end position="56"/>
    </location>
</feature>
<evidence type="ECO:0000256" key="1">
    <source>
        <dbReference type="SAM" id="Phobius"/>
    </source>
</evidence>
<feature type="transmembrane region" description="Helical" evidence="1">
    <location>
        <begin position="94"/>
        <end position="114"/>
    </location>
</feature>
<keyword evidence="1" id="KW-0472">Membrane</keyword>
<keyword evidence="1" id="KW-0812">Transmembrane</keyword>
<sequence length="120" mass="11698">MKPAALVPAGVLVIGALVYGAGVALTGPGARTGVAAGVAVGCAFQLLLLLIARVAFPGKHLAAYGVGMLGRLLLVVASALVLVPASGLPAAPTLFSLVTVLFATTVLEPVALAAGTEKKS</sequence>
<feature type="transmembrane region" description="Helical" evidence="1">
    <location>
        <begin position="68"/>
        <end position="88"/>
    </location>
</feature>
<evidence type="ECO:0000313" key="2">
    <source>
        <dbReference type="EMBL" id="CAA9369189.1"/>
    </source>
</evidence>
<organism evidence="2">
    <name type="scientific">uncultured Gemmatimonadota bacterium</name>
    <dbReference type="NCBI Taxonomy" id="203437"/>
    <lineage>
        <taxon>Bacteria</taxon>
        <taxon>Pseudomonadati</taxon>
        <taxon>Gemmatimonadota</taxon>
        <taxon>environmental samples</taxon>
    </lineage>
</organism>
<gene>
    <name evidence="2" type="ORF">AVDCRST_MAG68-5316</name>
</gene>
<accession>A0A6J4MUH1</accession>